<dbReference type="PANTHER" id="PTHR30537:SF72">
    <property type="entry name" value="LYSR FAMILY TRANSCRIPTIONAL REGULATOR"/>
    <property type="match status" value="1"/>
</dbReference>
<organism evidence="6 7">
    <name type="scientific">Ideonella lacteola</name>
    <dbReference type="NCBI Taxonomy" id="2984193"/>
    <lineage>
        <taxon>Bacteria</taxon>
        <taxon>Pseudomonadati</taxon>
        <taxon>Pseudomonadota</taxon>
        <taxon>Betaproteobacteria</taxon>
        <taxon>Burkholderiales</taxon>
        <taxon>Sphaerotilaceae</taxon>
        <taxon>Ideonella</taxon>
    </lineage>
</organism>
<sequence length="337" mass="36219">MKQLQGLLAFVETAQAGSLVAAAERLELTPAAVSKSLAKLEAQLGVRLFQRSTRRLALTAEGTRFLDKARQALRMLDEAVADVTQSATEATGRVRLSVGHAFGRQWVLPLLPAISQRHPGLTIELDLDNRPVDLVAEGYDIGIRGGPIEDSSLVARRICRLPLALLASPGYLQRAGVPRGVDELRGHDCLAVRFAGSAPSPWRFRTASGGRGAKRLEFTPQPRLSVSDPEAVLDLALAGAGIVQAGLHHALPYLRSGRLKLLLTGLHDPGEREVVLHYPHRRYLAPRVRVVVDTLLEQLGPPGDLHLTVPDLLARCPQADAGAEASTATKGRAPARS</sequence>
<dbReference type="InterPro" id="IPR005119">
    <property type="entry name" value="LysR_subst-bd"/>
</dbReference>
<dbReference type="Pfam" id="PF00126">
    <property type="entry name" value="HTH_1"/>
    <property type="match status" value="1"/>
</dbReference>
<keyword evidence="2" id="KW-0805">Transcription regulation</keyword>
<evidence type="ECO:0000256" key="1">
    <source>
        <dbReference type="ARBA" id="ARBA00009437"/>
    </source>
</evidence>
<dbReference type="SUPFAM" id="SSF53850">
    <property type="entry name" value="Periplasmic binding protein-like II"/>
    <property type="match status" value="1"/>
</dbReference>
<keyword evidence="3" id="KW-0238">DNA-binding</keyword>
<dbReference type="InterPro" id="IPR036388">
    <property type="entry name" value="WH-like_DNA-bd_sf"/>
</dbReference>
<evidence type="ECO:0000256" key="3">
    <source>
        <dbReference type="ARBA" id="ARBA00023125"/>
    </source>
</evidence>
<gene>
    <name evidence="6" type="ORF">AACH06_03255</name>
</gene>
<keyword evidence="4" id="KW-0804">Transcription</keyword>
<dbReference type="EMBL" id="JBBUTG010000001">
    <property type="protein sequence ID" value="MEK8029828.1"/>
    <property type="molecule type" value="Genomic_DNA"/>
</dbReference>
<feature type="domain" description="HTH lysR-type" evidence="5">
    <location>
        <begin position="1"/>
        <end position="59"/>
    </location>
</feature>
<dbReference type="RefSeq" id="WP_341424161.1">
    <property type="nucleotide sequence ID" value="NZ_JBBUTG010000001.1"/>
</dbReference>
<dbReference type="CDD" id="cd08422">
    <property type="entry name" value="PBP2_CrgA_like"/>
    <property type="match status" value="1"/>
</dbReference>
<dbReference type="SUPFAM" id="SSF46785">
    <property type="entry name" value="Winged helix' DNA-binding domain"/>
    <property type="match status" value="1"/>
</dbReference>
<dbReference type="PROSITE" id="PS50931">
    <property type="entry name" value="HTH_LYSR"/>
    <property type="match status" value="1"/>
</dbReference>
<accession>A0ABU9BIN9</accession>
<evidence type="ECO:0000259" key="5">
    <source>
        <dbReference type="PROSITE" id="PS50931"/>
    </source>
</evidence>
<reference evidence="6 7" key="1">
    <citation type="submission" date="2024-04" db="EMBL/GenBank/DDBJ databases">
        <title>Novel species of the genus Ideonella isolated from streams.</title>
        <authorList>
            <person name="Lu H."/>
        </authorList>
    </citation>
    <scope>NUCLEOTIDE SEQUENCE [LARGE SCALE GENOMIC DNA]</scope>
    <source>
        <strain evidence="6 7">DXS29W</strain>
    </source>
</reference>
<proteinExistence type="inferred from homology"/>
<dbReference type="PRINTS" id="PR00039">
    <property type="entry name" value="HTHLYSR"/>
</dbReference>
<dbReference type="PANTHER" id="PTHR30537">
    <property type="entry name" value="HTH-TYPE TRANSCRIPTIONAL REGULATOR"/>
    <property type="match status" value="1"/>
</dbReference>
<evidence type="ECO:0000313" key="6">
    <source>
        <dbReference type="EMBL" id="MEK8029828.1"/>
    </source>
</evidence>
<dbReference type="Pfam" id="PF03466">
    <property type="entry name" value="LysR_substrate"/>
    <property type="match status" value="1"/>
</dbReference>
<evidence type="ECO:0000256" key="2">
    <source>
        <dbReference type="ARBA" id="ARBA00023015"/>
    </source>
</evidence>
<dbReference type="InterPro" id="IPR058163">
    <property type="entry name" value="LysR-type_TF_proteobact-type"/>
</dbReference>
<protein>
    <submittedName>
        <fullName evidence="6">LysR substrate-binding domain-containing protein</fullName>
    </submittedName>
</protein>
<name>A0ABU9BIN9_9BURK</name>
<dbReference type="Gene3D" id="1.10.10.10">
    <property type="entry name" value="Winged helix-like DNA-binding domain superfamily/Winged helix DNA-binding domain"/>
    <property type="match status" value="1"/>
</dbReference>
<dbReference type="Proteomes" id="UP001371218">
    <property type="component" value="Unassembled WGS sequence"/>
</dbReference>
<evidence type="ECO:0000313" key="7">
    <source>
        <dbReference type="Proteomes" id="UP001371218"/>
    </source>
</evidence>
<comment type="similarity">
    <text evidence="1">Belongs to the LysR transcriptional regulatory family.</text>
</comment>
<comment type="caution">
    <text evidence="6">The sequence shown here is derived from an EMBL/GenBank/DDBJ whole genome shotgun (WGS) entry which is preliminary data.</text>
</comment>
<dbReference type="InterPro" id="IPR000847">
    <property type="entry name" value="LysR_HTH_N"/>
</dbReference>
<evidence type="ECO:0000256" key="4">
    <source>
        <dbReference type="ARBA" id="ARBA00023163"/>
    </source>
</evidence>
<dbReference type="Gene3D" id="3.40.190.290">
    <property type="match status" value="1"/>
</dbReference>
<keyword evidence="7" id="KW-1185">Reference proteome</keyword>
<dbReference type="InterPro" id="IPR036390">
    <property type="entry name" value="WH_DNA-bd_sf"/>
</dbReference>